<organism evidence="1">
    <name type="scientific">Bacteroides fragilis</name>
    <dbReference type="NCBI Taxonomy" id="817"/>
    <lineage>
        <taxon>Bacteria</taxon>
        <taxon>Pseudomonadati</taxon>
        <taxon>Bacteroidota</taxon>
        <taxon>Bacteroidia</taxon>
        <taxon>Bacteroidales</taxon>
        <taxon>Bacteroidaceae</taxon>
        <taxon>Bacteroides</taxon>
    </lineage>
</organism>
<dbReference type="PATRIC" id="fig|817.53.peg.2474"/>
<evidence type="ECO:0000313" key="1">
    <source>
        <dbReference type="EMBL" id="KFX74491.1"/>
    </source>
</evidence>
<accession>A0A0I9S9L0</accession>
<name>A0A0I9S9L0_BACFG</name>
<sequence>MKILYIGTPHIHNLWQEGKNPSHWLYGACEMEQDKHQVIWAQERSKSMNDLQLLIQHRPDKIFIPNLNLKSHIVLLLLSAFGVVHTPVYAYIHHTPKGGHPLKKRFYRLLLKGIKHAFFLSELTMQETIHGKYVKRERCSVPGWGADLFFFSRITTNDQGYFISTGKEQRDFDILIDVFKRTGAPLKIFTCKSHAGNNFEDLPERCKNITNIEVIITENSSEVYPLMLKAMADSKALVCPLRKDKLNYCVGLSTLTDAEGLHKPLIITHNPYHSPQRIHPFHVVNTAEEWINAIHDIQKHKLIHKQIKTKYCMDKCYEKMKEKMFL</sequence>
<gene>
    <name evidence="1" type="ORF">EE52_0211990</name>
</gene>
<dbReference type="RefSeq" id="WP_044300539.1">
    <property type="nucleotide sequence ID" value="NZ_CAEUHN010000012.1"/>
</dbReference>
<protein>
    <recommendedName>
        <fullName evidence="2">Glycosyltransferase</fullName>
    </recommendedName>
</protein>
<reference evidence="1" key="2">
    <citation type="submission" date="2014-07" db="EMBL/GenBank/DDBJ databases">
        <title>Genetics and epidemiology of antimicrobial resistance in B. fragilis group.</title>
        <authorList>
            <person name="Sydenham T.V."/>
            <person name="Hasman H."/>
            <person name="Kemp M."/>
            <person name="Justesen U.S."/>
        </authorList>
    </citation>
    <scope>NUCLEOTIDE SEQUENCE [LARGE SCALE GENOMIC DNA]</scope>
    <source>
        <strain evidence="1">DCMOUH0018B</strain>
    </source>
</reference>
<dbReference type="EMBL" id="JMZZ02000146">
    <property type="protein sequence ID" value="KFX74491.1"/>
    <property type="molecule type" value="Genomic_DNA"/>
</dbReference>
<reference evidence="1" key="1">
    <citation type="book" date="2014" name="THE 24TH EUROPEAN CONGRESS OF CLINICAL MICROBIOLOGY AND INFECTIOUS DISEASES" publisher="ECCMID 2014" city="Barcelona, Spain">
        <title>Identification of resistance genes in three multidrug-resistant Bacteroides fragilis isolates by whole genome sequencing.</title>
        <editorList>
            <person name="Unknown"/>
            <person name="A."/>
        </editorList>
        <authorList>
            <person name="Sydenham T.V."/>
            <person name="Hasman H."/>
            <person name="Wang M."/>
            <person name="Soki J."/>
            <person name="Nagy E."/>
            <person name="Justesen U.S."/>
        </authorList>
    </citation>
    <scope>NUCLEOTIDE SEQUENCE</scope>
    <source>
        <strain evidence="1">DCMOUH0018B</strain>
    </source>
</reference>
<proteinExistence type="predicted"/>
<dbReference type="SUPFAM" id="SSF53756">
    <property type="entry name" value="UDP-Glycosyltransferase/glycogen phosphorylase"/>
    <property type="match status" value="1"/>
</dbReference>
<dbReference type="AlphaFoldDB" id="A0A0I9S9L0"/>
<evidence type="ECO:0008006" key="2">
    <source>
        <dbReference type="Google" id="ProtNLM"/>
    </source>
</evidence>
<comment type="caution">
    <text evidence="1">The sequence shown here is derived from an EMBL/GenBank/DDBJ whole genome shotgun (WGS) entry which is preliminary data.</text>
</comment>